<sequence length="217" mass="23230">LEVNTVEKGEGPSERTQSTQNSLSSFPETPAQAANVNKTSAHETSPAIHKSPGAQIRGNKGKGPAERENVAPIENTRNVAVAGNLENASHGIAKNAPVVATTEPRTALEKDNSAQLYPLSSAIAMESQLPTPVLQTEEETSSKLCNYLRTIDDLPSLSKQSTQQSTRFTTTESFPIMPPHIIRNPGSLQSDECIEFTIPEFTAKSDSLLTEGTGMPC</sequence>
<feature type="region of interest" description="Disordered" evidence="1">
    <location>
        <begin position="1"/>
        <end position="71"/>
    </location>
</feature>
<name>A0A183E165_9BILA</name>
<dbReference type="WBParaSite" id="GPUH_0001472501-mRNA-1">
    <property type="protein sequence ID" value="GPUH_0001472501-mRNA-1"/>
    <property type="gene ID" value="GPUH_0001472501"/>
</dbReference>
<evidence type="ECO:0000313" key="2">
    <source>
        <dbReference type="WBParaSite" id="GPUH_0001472501-mRNA-1"/>
    </source>
</evidence>
<proteinExistence type="predicted"/>
<evidence type="ECO:0000256" key="1">
    <source>
        <dbReference type="SAM" id="MobiDB-lite"/>
    </source>
</evidence>
<reference evidence="2" key="1">
    <citation type="submission" date="2016-06" db="UniProtKB">
        <authorList>
            <consortium name="WormBaseParasite"/>
        </authorList>
    </citation>
    <scope>IDENTIFICATION</scope>
</reference>
<feature type="compositionally biased region" description="Polar residues" evidence="1">
    <location>
        <begin position="14"/>
        <end position="43"/>
    </location>
</feature>
<dbReference type="AlphaFoldDB" id="A0A183E165"/>
<feature type="compositionally biased region" description="Basic and acidic residues" evidence="1">
    <location>
        <begin position="1"/>
        <end position="13"/>
    </location>
</feature>
<accession>A0A183E165</accession>
<protein>
    <submittedName>
        <fullName evidence="2">BRCA2</fullName>
    </submittedName>
</protein>
<organism evidence="2">
    <name type="scientific">Gongylonema pulchrum</name>
    <dbReference type="NCBI Taxonomy" id="637853"/>
    <lineage>
        <taxon>Eukaryota</taxon>
        <taxon>Metazoa</taxon>
        <taxon>Ecdysozoa</taxon>
        <taxon>Nematoda</taxon>
        <taxon>Chromadorea</taxon>
        <taxon>Rhabditida</taxon>
        <taxon>Spirurina</taxon>
        <taxon>Spiruromorpha</taxon>
        <taxon>Spiruroidea</taxon>
        <taxon>Gongylonematidae</taxon>
        <taxon>Gongylonema</taxon>
    </lineage>
</organism>